<dbReference type="GO" id="GO:0030599">
    <property type="term" value="F:pectinesterase activity"/>
    <property type="evidence" value="ECO:0007669"/>
    <property type="project" value="UniProtKB-UniRule"/>
</dbReference>
<evidence type="ECO:0000256" key="3">
    <source>
        <dbReference type="ARBA" id="ARBA00023085"/>
    </source>
</evidence>
<gene>
    <name evidence="7" type="ORF">Ddye_032090</name>
</gene>
<evidence type="ECO:0000256" key="5">
    <source>
        <dbReference type="RuleBase" id="RU000589"/>
    </source>
</evidence>
<organism evidence="7 8">
    <name type="scientific">Dipteronia dyeriana</name>
    <dbReference type="NCBI Taxonomy" id="168575"/>
    <lineage>
        <taxon>Eukaryota</taxon>
        <taxon>Viridiplantae</taxon>
        <taxon>Streptophyta</taxon>
        <taxon>Embryophyta</taxon>
        <taxon>Tracheophyta</taxon>
        <taxon>Spermatophyta</taxon>
        <taxon>Magnoliopsida</taxon>
        <taxon>eudicotyledons</taxon>
        <taxon>Gunneridae</taxon>
        <taxon>Pentapetalae</taxon>
        <taxon>rosids</taxon>
        <taxon>malvids</taxon>
        <taxon>Sapindales</taxon>
        <taxon>Sapindaceae</taxon>
        <taxon>Hippocastanoideae</taxon>
        <taxon>Acereae</taxon>
        <taxon>Dipteronia</taxon>
    </lineage>
</organism>
<dbReference type="SUPFAM" id="SSF51126">
    <property type="entry name" value="Pectin lyase-like"/>
    <property type="match status" value="1"/>
</dbReference>
<dbReference type="InterPro" id="IPR012334">
    <property type="entry name" value="Pectin_lyas_fold"/>
</dbReference>
<evidence type="ECO:0000313" key="7">
    <source>
        <dbReference type="EMBL" id="KAK2637298.1"/>
    </source>
</evidence>
<dbReference type="PANTHER" id="PTHR31707">
    <property type="entry name" value="PECTINESTERASE"/>
    <property type="match status" value="1"/>
</dbReference>
<evidence type="ECO:0000256" key="2">
    <source>
        <dbReference type="ARBA" id="ARBA00022801"/>
    </source>
</evidence>
<comment type="caution">
    <text evidence="7">The sequence shown here is derived from an EMBL/GenBank/DDBJ whole genome shotgun (WGS) entry which is preliminary data.</text>
</comment>
<name>A0AAD9TKL1_9ROSI</name>
<feature type="domain" description="Pectinesterase catalytic" evidence="6">
    <location>
        <begin position="17"/>
        <end position="175"/>
    </location>
</feature>
<keyword evidence="8" id="KW-1185">Reference proteome</keyword>
<dbReference type="EMBL" id="JANJYI010000009">
    <property type="protein sequence ID" value="KAK2637298.1"/>
    <property type="molecule type" value="Genomic_DNA"/>
</dbReference>
<dbReference type="EC" id="3.1.1.11" evidence="5"/>
<dbReference type="AlphaFoldDB" id="A0AAD9TKL1"/>
<keyword evidence="2 5" id="KW-0378">Hydrolase</keyword>
<accession>A0AAD9TKL1</accession>
<comment type="pathway">
    <text evidence="1 5">Glycan metabolism; pectin degradation; 2-dehydro-3-deoxy-D-gluconate from pectin: step 1/5.</text>
</comment>
<dbReference type="PROSITE" id="PS00503">
    <property type="entry name" value="PECTINESTERASE_2"/>
    <property type="match status" value="1"/>
</dbReference>
<dbReference type="InterPro" id="IPR011050">
    <property type="entry name" value="Pectin_lyase_fold/virulence"/>
</dbReference>
<evidence type="ECO:0000256" key="1">
    <source>
        <dbReference type="ARBA" id="ARBA00005184"/>
    </source>
</evidence>
<keyword evidence="3 5" id="KW-0063">Aspartyl esterase</keyword>
<dbReference type="Gene3D" id="2.160.20.10">
    <property type="entry name" value="Single-stranded right-handed beta-helix, Pectin lyase-like"/>
    <property type="match status" value="1"/>
</dbReference>
<dbReference type="InterPro" id="IPR000070">
    <property type="entry name" value="Pectinesterase_cat"/>
</dbReference>
<reference evidence="7" key="1">
    <citation type="journal article" date="2023" name="Plant J.">
        <title>Genome sequences and population genomics provide insights into the demographic history, inbreeding, and mutation load of two 'living fossil' tree species of Dipteronia.</title>
        <authorList>
            <person name="Feng Y."/>
            <person name="Comes H.P."/>
            <person name="Chen J."/>
            <person name="Zhu S."/>
            <person name="Lu R."/>
            <person name="Zhang X."/>
            <person name="Li P."/>
            <person name="Qiu J."/>
            <person name="Olsen K.M."/>
            <person name="Qiu Y."/>
        </authorList>
    </citation>
    <scope>NUCLEOTIDE SEQUENCE</scope>
    <source>
        <strain evidence="7">KIB01</strain>
    </source>
</reference>
<evidence type="ECO:0000259" key="6">
    <source>
        <dbReference type="Pfam" id="PF01095"/>
    </source>
</evidence>
<dbReference type="InterPro" id="IPR033131">
    <property type="entry name" value="Pectinesterase_Asp_AS"/>
</dbReference>
<evidence type="ECO:0000256" key="4">
    <source>
        <dbReference type="PROSITE-ProRule" id="PRU10040"/>
    </source>
</evidence>
<dbReference type="Proteomes" id="UP001280121">
    <property type="component" value="Unassembled WGS sequence"/>
</dbReference>
<evidence type="ECO:0000313" key="8">
    <source>
        <dbReference type="Proteomes" id="UP001280121"/>
    </source>
</evidence>
<dbReference type="GO" id="GO:0042545">
    <property type="term" value="P:cell wall modification"/>
    <property type="evidence" value="ECO:0007669"/>
    <property type="project" value="UniProtKB-UniRule"/>
</dbReference>
<dbReference type="GO" id="GO:0045490">
    <property type="term" value="P:pectin catabolic process"/>
    <property type="evidence" value="ECO:0007669"/>
    <property type="project" value="UniProtKB-UniRule"/>
</dbReference>
<feature type="active site" evidence="4">
    <location>
        <position position="167"/>
    </location>
</feature>
<comment type="catalytic activity">
    <reaction evidence="5">
        <text>[(1-&gt;4)-alpha-D-galacturonosyl methyl ester](n) + n H2O = [(1-&gt;4)-alpha-D-galacturonosyl](n) + n methanol + n H(+)</text>
        <dbReference type="Rhea" id="RHEA:22380"/>
        <dbReference type="Rhea" id="RHEA-COMP:14570"/>
        <dbReference type="Rhea" id="RHEA-COMP:14573"/>
        <dbReference type="ChEBI" id="CHEBI:15377"/>
        <dbReference type="ChEBI" id="CHEBI:15378"/>
        <dbReference type="ChEBI" id="CHEBI:17790"/>
        <dbReference type="ChEBI" id="CHEBI:140522"/>
        <dbReference type="ChEBI" id="CHEBI:140523"/>
        <dbReference type="EC" id="3.1.1.11"/>
    </reaction>
</comment>
<sequence length="226" mass="25308">MVSLSFLNFTFSYPSPNITVAQDGTGDVRSIGEAVQAAPNNNNFIFTIYIKEGMYYENIRITREKKNLVIYGGGMNNTIIISNRSNSSGFGIQDSATLDVSTDYFLTKNIGIVNYAGPEGNQAVALRVSGIYHYAFYNCSIMGYQDTPYMKEGKILFRECKIYGTVDFIFGDAAGYYKTRLSMLEGQFLDSKMWLPHKEELKPAVVQQLSSIIAPSQDPRVNMIRP</sequence>
<dbReference type="Pfam" id="PF01095">
    <property type="entry name" value="Pectinesterase"/>
    <property type="match status" value="1"/>
</dbReference>
<proteinExistence type="predicted"/>
<protein>
    <recommendedName>
        <fullName evidence="5">Pectinesterase</fullName>
        <ecNumber evidence="5">3.1.1.11</ecNumber>
    </recommendedName>
</protein>